<dbReference type="Proteomes" id="UP000683925">
    <property type="component" value="Unassembled WGS sequence"/>
</dbReference>
<proteinExistence type="predicted"/>
<comment type="caution">
    <text evidence="1">The sequence shown here is derived from an EMBL/GenBank/DDBJ whole genome shotgun (WGS) entry which is preliminary data.</text>
</comment>
<accession>A0A8S1XD16</accession>
<name>A0A8S1XD16_PAROT</name>
<dbReference type="EMBL" id="CAJJDP010000117">
    <property type="protein sequence ID" value="CAD8198681.1"/>
    <property type="molecule type" value="Genomic_DNA"/>
</dbReference>
<sequence length="156" mass="18750">MINKQNQLPKHPNISFKQYCEQFVKESPKAKLNKTTFVLRDQSLNKLREKQKEQFKSFIQDHITLTKKIRDNAESNATMYMGLTSKWQIAKKDYFKQEISLIKQELDMRYVKQIQELNFDSWRRIDSVSQKRVRGFSVDTTMKKTHPKTFTTSFRF</sequence>
<keyword evidence="2" id="KW-1185">Reference proteome</keyword>
<dbReference type="AlphaFoldDB" id="A0A8S1XD16"/>
<dbReference type="OrthoDB" id="10284492at2759"/>
<evidence type="ECO:0000313" key="1">
    <source>
        <dbReference type="EMBL" id="CAD8198681.1"/>
    </source>
</evidence>
<evidence type="ECO:0000313" key="2">
    <source>
        <dbReference type="Proteomes" id="UP000683925"/>
    </source>
</evidence>
<dbReference type="OMA" id="WRRIDSV"/>
<protein>
    <submittedName>
        <fullName evidence="1">Uncharacterized protein</fullName>
    </submittedName>
</protein>
<organism evidence="1 2">
    <name type="scientific">Paramecium octaurelia</name>
    <dbReference type="NCBI Taxonomy" id="43137"/>
    <lineage>
        <taxon>Eukaryota</taxon>
        <taxon>Sar</taxon>
        <taxon>Alveolata</taxon>
        <taxon>Ciliophora</taxon>
        <taxon>Intramacronucleata</taxon>
        <taxon>Oligohymenophorea</taxon>
        <taxon>Peniculida</taxon>
        <taxon>Parameciidae</taxon>
        <taxon>Paramecium</taxon>
    </lineage>
</organism>
<reference evidence="1" key="1">
    <citation type="submission" date="2021-01" db="EMBL/GenBank/DDBJ databases">
        <authorList>
            <consortium name="Genoscope - CEA"/>
            <person name="William W."/>
        </authorList>
    </citation>
    <scope>NUCLEOTIDE SEQUENCE</scope>
</reference>
<gene>
    <name evidence="1" type="ORF">POCTA_138.1.T1170132</name>
</gene>